<feature type="domain" description="J" evidence="7">
    <location>
        <begin position="5"/>
        <end position="69"/>
    </location>
</feature>
<dbReference type="SUPFAM" id="SSF46565">
    <property type="entry name" value="Chaperone J-domain"/>
    <property type="match status" value="1"/>
</dbReference>
<evidence type="ECO:0000259" key="7">
    <source>
        <dbReference type="PROSITE" id="PS50076"/>
    </source>
</evidence>
<dbReference type="InterPro" id="IPR001305">
    <property type="entry name" value="HSP_DnaJ_Cys-rich_dom"/>
</dbReference>
<dbReference type="PROSITE" id="PS50076">
    <property type="entry name" value="DNAJ_2"/>
    <property type="match status" value="1"/>
</dbReference>
<dbReference type="Pfam" id="PF00684">
    <property type="entry name" value="DnaJ_CXXCXGXG"/>
    <property type="match status" value="1"/>
</dbReference>
<dbReference type="FunFam" id="2.60.260.20:FF:000013">
    <property type="entry name" value="DnaJ subfamily B member 11"/>
    <property type="match status" value="1"/>
</dbReference>
<dbReference type="GO" id="GO:0006457">
    <property type="term" value="P:protein folding"/>
    <property type="evidence" value="ECO:0007669"/>
    <property type="project" value="InterPro"/>
</dbReference>
<dbReference type="Pfam" id="PF01556">
    <property type="entry name" value="DnaJ_C"/>
    <property type="match status" value="1"/>
</dbReference>
<sequence>MSDNKLYKVLEVSPTATHDEIKKAHNKMALKYHPDKNKDPGASDKFKEIQEAWDILKDADKRKKYDKFGLNAVNGGQHNGERGEQMNNPFGDFGMNFPFGNPFGGNPFANFGNMGHSHQQQHRQQQVVDDEYIIFDMTLESIYNGITTKYKYNIRKICGDCNGCGGKNIDKCTTCNGQRKITQTIQIGPGMMAQNIVNCTSCNATGEVIKIKCTKCTGQKVVVVEKEYDVVIPKGVTNNTKIIIDSQANEAPNCKSGAFFFIIRELPHKLFKRLDNGNLLCNMSIPLIDALTGLNTSIDHLDGRKLTVNYDGVIKPTTKLNVKNEGLPIYGSSGKGDLLITFDIMFPDVVPEHIKIKLNKYLGKSVDVDKQREPEHKPVPFAGHIDTAEKTADNTSGFQPDDCKMQ</sequence>
<dbReference type="Gene3D" id="2.10.230.10">
    <property type="entry name" value="Heat shock protein DnaJ, cysteine-rich domain"/>
    <property type="match status" value="1"/>
</dbReference>
<keyword evidence="2" id="KW-0677">Repeat</keyword>
<keyword evidence="4 5" id="KW-0862">Zinc</keyword>
<organism evidence="9">
    <name type="scientific">Faunusvirus sp</name>
    <dbReference type="NCBI Taxonomy" id="2487766"/>
    <lineage>
        <taxon>Viruses</taxon>
        <taxon>Varidnaviria</taxon>
        <taxon>Bamfordvirae</taxon>
        <taxon>Nucleocytoviricota</taxon>
        <taxon>Megaviricetes</taxon>
        <taxon>Imitervirales</taxon>
        <taxon>Mimiviridae</taxon>
    </lineage>
</organism>
<keyword evidence="3 5" id="KW-0863">Zinc-finger</keyword>
<dbReference type="PROSITE" id="PS51188">
    <property type="entry name" value="ZF_CR"/>
    <property type="match status" value="1"/>
</dbReference>
<dbReference type="InterPro" id="IPR018253">
    <property type="entry name" value="DnaJ_domain_CS"/>
</dbReference>
<dbReference type="PANTHER" id="PTHR43888">
    <property type="entry name" value="DNAJ-LIKE-2, ISOFORM A-RELATED"/>
    <property type="match status" value="1"/>
</dbReference>
<dbReference type="SUPFAM" id="SSF49493">
    <property type="entry name" value="HSP40/DnaJ peptide-binding domain"/>
    <property type="match status" value="2"/>
</dbReference>
<dbReference type="InterPro" id="IPR001623">
    <property type="entry name" value="DnaJ_domain"/>
</dbReference>
<evidence type="ECO:0000256" key="6">
    <source>
        <dbReference type="SAM" id="MobiDB-lite"/>
    </source>
</evidence>
<feature type="domain" description="CR-type" evidence="8">
    <location>
        <begin position="145"/>
        <end position="225"/>
    </location>
</feature>
<dbReference type="CDD" id="cd10719">
    <property type="entry name" value="DnaJ_zf"/>
    <property type="match status" value="1"/>
</dbReference>
<dbReference type="GO" id="GO:0051082">
    <property type="term" value="F:unfolded protein binding"/>
    <property type="evidence" value="ECO:0007669"/>
    <property type="project" value="InterPro"/>
</dbReference>
<evidence type="ECO:0000259" key="8">
    <source>
        <dbReference type="PROSITE" id="PS51188"/>
    </source>
</evidence>
<dbReference type="PROSITE" id="PS00636">
    <property type="entry name" value="DNAJ_1"/>
    <property type="match status" value="1"/>
</dbReference>
<evidence type="ECO:0000256" key="5">
    <source>
        <dbReference type="PROSITE-ProRule" id="PRU00546"/>
    </source>
</evidence>
<dbReference type="InterPro" id="IPR002939">
    <property type="entry name" value="DnaJ_C"/>
</dbReference>
<dbReference type="PRINTS" id="PR00625">
    <property type="entry name" value="JDOMAIN"/>
</dbReference>
<dbReference type="Gene3D" id="1.10.287.110">
    <property type="entry name" value="DnaJ domain"/>
    <property type="match status" value="1"/>
</dbReference>
<dbReference type="InterPro" id="IPR036869">
    <property type="entry name" value="J_dom_sf"/>
</dbReference>
<accession>A0A3G4ZWX7</accession>
<proteinExistence type="predicted"/>
<dbReference type="CDD" id="cd06257">
    <property type="entry name" value="DnaJ"/>
    <property type="match status" value="1"/>
</dbReference>
<feature type="region of interest" description="Disordered" evidence="6">
    <location>
        <begin position="372"/>
        <end position="406"/>
    </location>
</feature>
<dbReference type="InterPro" id="IPR008971">
    <property type="entry name" value="HSP40/DnaJ_pept-bd"/>
</dbReference>
<evidence type="ECO:0000256" key="1">
    <source>
        <dbReference type="ARBA" id="ARBA00022723"/>
    </source>
</evidence>
<dbReference type="InterPro" id="IPR036410">
    <property type="entry name" value="HSP_DnaJ_Cys-rich_dom_sf"/>
</dbReference>
<reference evidence="9" key="1">
    <citation type="submission" date="2018-10" db="EMBL/GenBank/DDBJ databases">
        <title>Hidden diversity of soil giant viruses.</title>
        <authorList>
            <person name="Schulz F."/>
            <person name="Alteio L."/>
            <person name="Goudeau D."/>
            <person name="Ryan E.M."/>
            <person name="Malmstrom R.R."/>
            <person name="Blanchard J."/>
            <person name="Woyke T."/>
        </authorList>
    </citation>
    <scope>NUCLEOTIDE SEQUENCE</scope>
    <source>
        <strain evidence="9">FNV1</strain>
    </source>
</reference>
<dbReference type="EMBL" id="MK072143">
    <property type="protein sequence ID" value="AYV79406.1"/>
    <property type="molecule type" value="Genomic_DNA"/>
</dbReference>
<dbReference type="GO" id="GO:0030544">
    <property type="term" value="F:Hsp70 protein binding"/>
    <property type="evidence" value="ECO:0007669"/>
    <property type="project" value="InterPro"/>
</dbReference>
<keyword evidence="1 5" id="KW-0479">Metal-binding</keyword>
<evidence type="ECO:0000313" key="9">
    <source>
        <dbReference type="EMBL" id="AYV79406.1"/>
    </source>
</evidence>
<dbReference type="SMART" id="SM00271">
    <property type="entry name" value="DnaJ"/>
    <property type="match status" value="1"/>
</dbReference>
<dbReference type="Gene3D" id="2.60.260.20">
    <property type="entry name" value="Urease metallochaperone UreE, N-terminal domain"/>
    <property type="match status" value="2"/>
</dbReference>
<evidence type="ECO:0000256" key="3">
    <source>
        <dbReference type="ARBA" id="ARBA00022771"/>
    </source>
</evidence>
<feature type="zinc finger region" description="CR-type" evidence="5">
    <location>
        <begin position="145"/>
        <end position="225"/>
    </location>
</feature>
<evidence type="ECO:0000256" key="4">
    <source>
        <dbReference type="ARBA" id="ARBA00022833"/>
    </source>
</evidence>
<name>A0A3G4ZWX7_9VIRU</name>
<evidence type="ECO:0000256" key="2">
    <source>
        <dbReference type="ARBA" id="ARBA00022737"/>
    </source>
</evidence>
<dbReference type="Pfam" id="PF00226">
    <property type="entry name" value="DnaJ"/>
    <property type="match status" value="1"/>
</dbReference>
<gene>
    <name evidence="9" type="ORF">Faunusvirus12_19</name>
</gene>
<protein>
    <submittedName>
        <fullName evidence="9">DnaJ-like protein subfamily A member 2</fullName>
    </submittedName>
</protein>
<dbReference type="SUPFAM" id="SSF57938">
    <property type="entry name" value="DnaJ/Hsp40 cysteine-rich domain"/>
    <property type="match status" value="1"/>
</dbReference>
<dbReference type="InterPro" id="IPR044713">
    <property type="entry name" value="DNJA1/2-like"/>
</dbReference>
<dbReference type="GO" id="GO:0008270">
    <property type="term" value="F:zinc ion binding"/>
    <property type="evidence" value="ECO:0007669"/>
    <property type="project" value="UniProtKB-KW"/>
</dbReference>
<dbReference type="CDD" id="cd10747">
    <property type="entry name" value="DnaJ_C"/>
    <property type="match status" value="1"/>
</dbReference>